<dbReference type="Gene3D" id="3.30.70.270">
    <property type="match status" value="1"/>
</dbReference>
<evidence type="ECO:0000259" key="1">
    <source>
        <dbReference type="Pfam" id="PF00078"/>
    </source>
</evidence>
<dbReference type="EMBL" id="LSYV01000049">
    <property type="protein sequence ID" value="KXZ45974.1"/>
    <property type="molecule type" value="Genomic_DNA"/>
</dbReference>
<evidence type="ECO:0000313" key="2">
    <source>
        <dbReference type="EMBL" id="KXZ45974.1"/>
    </source>
</evidence>
<dbReference type="Proteomes" id="UP000075714">
    <property type="component" value="Unassembled WGS sequence"/>
</dbReference>
<evidence type="ECO:0000313" key="3">
    <source>
        <dbReference type="Proteomes" id="UP000075714"/>
    </source>
</evidence>
<organism evidence="2 3">
    <name type="scientific">Gonium pectorale</name>
    <name type="common">Green alga</name>
    <dbReference type="NCBI Taxonomy" id="33097"/>
    <lineage>
        <taxon>Eukaryota</taxon>
        <taxon>Viridiplantae</taxon>
        <taxon>Chlorophyta</taxon>
        <taxon>core chlorophytes</taxon>
        <taxon>Chlorophyceae</taxon>
        <taxon>CS clade</taxon>
        <taxon>Chlamydomonadales</taxon>
        <taxon>Volvocaceae</taxon>
        <taxon>Gonium</taxon>
    </lineage>
</organism>
<dbReference type="InterPro" id="IPR000477">
    <property type="entry name" value="RT_dom"/>
</dbReference>
<dbReference type="SUPFAM" id="SSF56672">
    <property type="entry name" value="DNA/RNA polymerases"/>
    <property type="match status" value="1"/>
</dbReference>
<dbReference type="STRING" id="33097.A0A150G820"/>
<reference evidence="3" key="1">
    <citation type="journal article" date="2016" name="Nat. Commun.">
        <title>The Gonium pectorale genome demonstrates co-option of cell cycle regulation during the evolution of multicellularity.</title>
        <authorList>
            <person name="Hanschen E.R."/>
            <person name="Marriage T.N."/>
            <person name="Ferris P.J."/>
            <person name="Hamaji T."/>
            <person name="Toyoda A."/>
            <person name="Fujiyama A."/>
            <person name="Neme R."/>
            <person name="Noguchi H."/>
            <person name="Minakuchi Y."/>
            <person name="Suzuki M."/>
            <person name="Kawai-Toyooka H."/>
            <person name="Smith D.R."/>
            <person name="Sparks H."/>
            <person name="Anderson J."/>
            <person name="Bakaric R."/>
            <person name="Luria V."/>
            <person name="Karger A."/>
            <person name="Kirschner M.W."/>
            <person name="Durand P.M."/>
            <person name="Michod R.E."/>
            <person name="Nozaki H."/>
            <person name="Olson B.J."/>
        </authorList>
    </citation>
    <scope>NUCLEOTIDE SEQUENCE [LARGE SCALE GENOMIC DNA]</scope>
    <source>
        <strain evidence="3">NIES-2863</strain>
    </source>
</reference>
<comment type="caution">
    <text evidence="2">The sequence shown here is derived from an EMBL/GenBank/DDBJ whole genome shotgun (WGS) entry which is preliminary data.</text>
</comment>
<dbReference type="InterPro" id="IPR043502">
    <property type="entry name" value="DNA/RNA_pol_sf"/>
</dbReference>
<dbReference type="Gene3D" id="3.10.10.10">
    <property type="entry name" value="HIV Type 1 Reverse Transcriptase, subunit A, domain 1"/>
    <property type="match status" value="1"/>
</dbReference>
<keyword evidence="3" id="KW-1185">Reference proteome</keyword>
<dbReference type="OrthoDB" id="6771932at2759"/>
<feature type="domain" description="Reverse transcriptase" evidence="1">
    <location>
        <begin position="56"/>
        <end position="149"/>
    </location>
</feature>
<dbReference type="PANTHER" id="PTHR33050:SF7">
    <property type="entry name" value="RIBONUCLEASE H"/>
    <property type="match status" value="1"/>
</dbReference>
<sequence>MGAHFDALLAAGITEAFDPAAGTSEHDFAAVVNPLHVVPKPDGDIRPIIDPTRTARRYMAFRHPVTNQLQRYVALPFGASQSPPIFVELTTAATTIFQTECDRRGLSVTLFTYVDDFMIMGKTHADVVGAFAVMDELGAELGLEWKASKDRGRDVPLQQLDWA</sequence>
<dbReference type="AlphaFoldDB" id="A0A150G820"/>
<proteinExistence type="predicted"/>
<dbReference type="Pfam" id="PF00078">
    <property type="entry name" value="RVT_1"/>
    <property type="match status" value="1"/>
</dbReference>
<gene>
    <name evidence="2" type="ORF">GPECTOR_48g406</name>
</gene>
<dbReference type="PANTHER" id="PTHR33050">
    <property type="entry name" value="REVERSE TRANSCRIPTASE DOMAIN-CONTAINING PROTEIN"/>
    <property type="match status" value="1"/>
</dbReference>
<dbReference type="InterPro" id="IPR052055">
    <property type="entry name" value="Hepadnavirus_pol/RT"/>
</dbReference>
<protein>
    <recommendedName>
        <fullName evidence="1">Reverse transcriptase domain-containing protein</fullName>
    </recommendedName>
</protein>
<dbReference type="InterPro" id="IPR043128">
    <property type="entry name" value="Rev_trsase/Diguanyl_cyclase"/>
</dbReference>
<accession>A0A150G820</accession>
<name>A0A150G820_GONPE</name>